<dbReference type="Proteomes" id="UP000697127">
    <property type="component" value="Unassembled WGS sequence"/>
</dbReference>
<reference evidence="6" key="1">
    <citation type="submission" date="2020-11" db="EMBL/GenBank/DDBJ databases">
        <title>Kefir isolates.</title>
        <authorList>
            <person name="Marcisauskas S."/>
            <person name="Kim Y."/>
            <person name="Blasche S."/>
        </authorList>
    </citation>
    <scope>NUCLEOTIDE SEQUENCE</scope>
    <source>
        <strain evidence="6">Olga-1</strain>
    </source>
</reference>
<dbReference type="PANTHER" id="PTHR10507">
    <property type="entry name" value="CDC45-RELATED PROTEIN"/>
    <property type="match status" value="1"/>
</dbReference>
<evidence type="ECO:0000256" key="4">
    <source>
        <dbReference type="ARBA" id="ARBA00023242"/>
    </source>
</evidence>
<dbReference type="AlphaFoldDB" id="A0A9P7BCP8"/>
<evidence type="ECO:0000313" key="6">
    <source>
        <dbReference type="EMBL" id="KAG0680578.1"/>
    </source>
</evidence>
<dbReference type="GO" id="GO:0006270">
    <property type="term" value="P:DNA replication initiation"/>
    <property type="evidence" value="ECO:0007669"/>
    <property type="project" value="InterPro"/>
</dbReference>
<name>A0A9P7BCP8_9ASCO</name>
<dbReference type="GO" id="GO:1902977">
    <property type="term" value="P:mitotic DNA replication preinitiation complex assembly"/>
    <property type="evidence" value="ECO:0007669"/>
    <property type="project" value="TreeGrafter"/>
</dbReference>
<evidence type="ECO:0000256" key="1">
    <source>
        <dbReference type="ARBA" id="ARBA00004123"/>
    </source>
</evidence>
<dbReference type="Pfam" id="PF02724">
    <property type="entry name" value="CDC45"/>
    <property type="match status" value="1"/>
</dbReference>
<keyword evidence="5" id="KW-0131">Cell cycle</keyword>
<keyword evidence="7" id="KW-1185">Reference proteome</keyword>
<evidence type="ECO:0000256" key="3">
    <source>
        <dbReference type="ARBA" id="ARBA00022705"/>
    </source>
</evidence>
<protein>
    <submittedName>
        <fullName evidence="6">Uncharacterized protein</fullName>
    </submittedName>
</protein>
<evidence type="ECO:0000313" key="7">
    <source>
        <dbReference type="Proteomes" id="UP000697127"/>
    </source>
</evidence>
<keyword evidence="3" id="KW-0235">DNA replication</keyword>
<dbReference type="GO" id="GO:0003688">
    <property type="term" value="F:DNA replication origin binding"/>
    <property type="evidence" value="ECO:0007669"/>
    <property type="project" value="TreeGrafter"/>
</dbReference>
<comment type="caution">
    <text evidence="6">The sequence shown here is derived from an EMBL/GenBank/DDBJ whole genome shotgun (WGS) entry which is preliminary data.</text>
</comment>
<comment type="similarity">
    <text evidence="2">Belongs to the CDC45 family.</text>
</comment>
<gene>
    <name evidence="6" type="ORF">C6P40_005523</name>
</gene>
<feature type="non-terminal residue" evidence="6">
    <location>
        <position position="151"/>
    </location>
</feature>
<organism evidence="6 7">
    <name type="scientific">Pichia californica</name>
    <dbReference type="NCBI Taxonomy" id="460514"/>
    <lineage>
        <taxon>Eukaryota</taxon>
        <taxon>Fungi</taxon>
        <taxon>Dikarya</taxon>
        <taxon>Ascomycota</taxon>
        <taxon>Saccharomycotina</taxon>
        <taxon>Pichiomycetes</taxon>
        <taxon>Pichiales</taxon>
        <taxon>Pichiaceae</taxon>
        <taxon>Pichia</taxon>
    </lineage>
</organism>
<accession>A0A9P7BCP8</accession>
<dbReference type="InterPro" id="IPR003874">
    <property type="entry name" value="CDC45"/>
</dbReference>
<dbReference type="GO" id="GO:0003697">
    <property type="term" value="F:single-stranded DNA binding"/>
    <property type="evidence" value="ECO:0007669"/>
    <property type="project" value="TreeGrafter"/>
</dbReference>
<dbReference type="PANTHER" id="PTHR10507:SF0">
    <property type="entry name" value="CELL DIVISION CONTROL PROTEIN 45 HOMOLOG"/>
    <property type="match status" value="1"/>
</dbReference>
<comment type="subcellular location">
    <subcellularLocation>
        <location evidence="1">Nucleus</location>
    </subcellularLocation>
</comment>
<dbReference type="GO" id="GO:0000727">
    <property type="term" value="P:double-strand break repair via break-induced replication"/>
    <property type="evidence" value="ECO:0007669"/>
    <property type="project" value="TreeGrafter"/>
</dbReference>
<evidence type="ECO:0000256" key="2">
    <source>
        <dbReference type="ARBA" id="ARBA00010727"/>
    </source>
</evidence>
<proteinExistence type="inferred from homology"/>
<dbReference type="GO" id="GO:0031261">
    <property type="term" value="C:DNA replication preinitiation complex"/>
    <property type="evidence" value="ECO:0007669"/>
    <property type="project" value="TreeGrafter"/>
</dbReference>
<keyword evidence="4" id="KW-0539">Nucleus</keyword>
<sequence>STGIQIINEYNLFLLHHWTIFDSFFYSNYVNLKNPIFEIQGRKNLKTMLARMGISLIQANQNWHYVDLDLKKRLNDLIDREAHKINLIDIIFKGFQRNYGFHGSISSGDFVESIQALLECGIAEENEFLKSKNKINKVNLKGKNKKRRNNE</sequence>
<dbReference type="GO" id="GO:0003682">
    <property type="term" value="F:chromatin binding"/>
    <property type="evidence" value="ECO:0007669"/>
    <property type="project" value="TreeGrafter"/>
</dbReference>
<evidence type="ECO:0000256" key="5">
    <source>
        <dbReference type="ARBA" id="ARBA00023306"/>
    </source>
</evidence>
<dbReference type="EMBL" id="PUHW01000998">
    <property type="protein sequence ID" value="KAG0680578.1"/>
    <property type="molecule type" value="Genomic_DNA"/>
</dbReference>
<feature type="non-terminal residue" evidence="6">
    <location>
        <position position="1"/>
    </location>
</feature>